<dbReference type="GO" id="GO:0022857">
    <property type="term" value="F:transmembrane transporter activity"/>
    <property type="evidence" value="ECO:0007669"/>
    <property type="project" value="InterPro"/>
</dbReference>
<evidence type="ECO:0000256" key="2">
    <source>
        <dbReference type="ARBA" id="ARBA00022448"/>
    </source>
</evidence>
<feature type="transmembrane region" description="Helical" evidence="6">
    <location>
        <begin position="393"/>
        <end position="415"/>
    </location>
</feature>
<feature type="transmembrane region" description="Helical" evidence="6">
    <location>
        <begin position="328"/>
        <end position="355"/>
    </location>
</feature>
<dbReference type="Pfam" id="PF13520">
    <property type="entry name" value="AA_permease_2"/>
    <property type="match status" value="1"/>
</dbReference>
<evidence type="ECO:0000256" key="4">
    <source>
        <dbReference type="ARBA" id="ARBA00022989"/>
    </source>
</evidence>
<evidence type="ECO:0000313" key="8">
    <source>
        <dbReference type="Proteomes" id="UP001324427"/>
    </source>
</evidence>
<evidence type="ECO:0000256" key="6">
    <source>
        <dbReference type="SAM" id="Phobius"/>
    </source>
</evidence>
<comment type="subcellular location">
    <subcellularLocation>
        <location evidence="1">Membrane</location>
        <topology evidence="1">Multi-pass membrane protein</topology>
    </subcellularLocation>
</comment>
<evidence type="ECO:0000256" key="3">
    <source>
        <dbReference type="ARBA" id="ARBA00022692"/>
    </source>
</evidence>
<organism evidence="7 8">
    <name type="scientific">Oleoguttula mirabilis</name>
    <dbReference type="NCBI Taxonomy" id="1507867"/>
    <lineage>
        <taxon>Eukaryota</taxon>
        <taxon>Fungi</taxon>
        <taxon>Dikarya</taxon>
        <taxon>Ascomycota</taxon>
        <taxon>Pezizomycotina</taxon>
        <taxon>Dothideomycetes</taxon>
        <taxon>Dothideomycetidae</taxon>
        <taxon>Mycosphaerellales</taxon>
        <taxon>Teratosphaeriaceae</taxon>
        <taxon>Oleoguttula</taxon>
    </lineage>
</organism>
<feature type="transmembrane region" description="Helical" evidence="6">
    <location>
        <begin position="287"/>
        <end position="308"/>
    </location>
</feature>
<evidence type="ECO:0000256" key="1">
    <source>
        <dbReference type="ARBA" id="ARBA00004141"/>
    </source>
</evidence>
<dbReference type="GO" id="GO:0016020">
    <property type="term" value="C:membrane"/>
    <property type="evidence" value="ECO:0007669"/>
    <property type="project" value="UniProtKB-SubCell"/>
</dbReference>
<keyword evidence="5 6" id="KW-0472">Membrane</keyword>
<feature type="transmembrane region" description="Helical" evidence="6">
    <location>
        <begin position="490"/>
        <end position="509"/>
    </location>
</feature>
<comment type="caution">
    <text evidence="7">The sequence shown here is derived from an EMBL/GenBank/DDBJ whole genome shotgun (WGS) entry which is preliminary data.</text>
</comment>
<evidence type="ECO:0000256" key="5">
    <source>
        <dbReference type="ARBA" id="ARBA00023136"/>
    </source>
</evidence>
<feature type="transmembrane region" description="Helical" evidence="6">
    <location>
        <begin position="459"/>
        <end position="478"/>
    </location>
</feature>
<feature type="transmembrane region" description="Helical" evidence="6">
    <location>
        <begin position="139"/>
        <end position="169"/>
    </location>
</feature>
<accession>A0AAV9J9P5</accession>
<feature type="transmembrane region" description="Helical" evidence="6">
    <location>
        <begin position="87"/>
        <end position="106"/>
    </location>
</feature>
<dbReference type="Gene3D" id="1.20.1740.10">
    <property type="entry name" value="Amino acid/polyamine transporter I"/>
    <property type="match status" value="1"/>
</dbReference>
<dbReference type="AlphaFoldDB" id="A0AAV9J9P5"/>
<feature type="transmembrane region" description="Helical" evidence="6">
    <location>
        <begin position="207"/>
        <end position="226"/>
    </location>
</feature>
<dbReference type="PANTHER" id="PTHR45649:SF41">
    <property type="entry name" value="TRANSPORTER, PUTATIVE (EUROFUNG)-RELATED"/>
    <property type="match status" value="1"/>
</dbReference>
<dbReference type="InterPro" id="IPR002293">
    <property type="entry name" value="AA/rel_permease1"/>
</dbReference>
<dbReference type="PIRSF" id="PIRSF006060">
    <property type="entry name" value="AA_transporter"/>
    <property type="match status" value="1"/>
</dbReference>
<evidence type="ECO:0008006" key="9">
    <source>
        <dbReference type="Google" id="ProtNLM"/>
    </source>
</evidence>
<keyword evidence="4 6" id="KW-1133">Transmembrane helix</keyword>
<sequence length="526" mass="57857">MSKIEPFRIAESSIDERNDVVKGSHLPAKYQGTAADRMDMSMLGKKQVLRRQFSFSTMLGFASTVMVAWEFCLLVSPFGLADGGTPAVFWGVIFSPVVLLPVYASLAEVASMSPTAGGQYHWVSEFAPPRFQKGMSYTVGWLIALGWQTFLCGVAFETASLILGLAVLSNPSYEILGWHETLLTMAIVFFCVIFNVLLAARMPIIEALVLVLHVLGVFVVIIPLWVMAPRGNGHDTILKFVNSGGWHDLSLASTIGMVPILGLLIGYDCSVHMSEEVQDASRTVPMVIVWAVASNALMLLVVGITYIFCLGDLDSVLDSSTGQPVIQVFYNATQSVAGTSVMISVIIIIFLSACVGQVATASRQMWSFARDKGFPFSAWLEVVPPTWNIPLNAIFASAIITCLLSLINLGSYTAFNAFNSLGTVSILFSYTITVGCLIWRRLYGKPLPPRRWSLGRWGLPLNIISLCLTTPMLFFYVWPLYYPVTTANMNWSSTMLGSVVIIAAIYYFFKGRHDYQGPVVNMKRDE</sequence>
<feature type="transmembrane region" description="Helical" evidence="6">
    <location>
        <begin position="421"/>
        <end position="439"/>
    </location>
</feature>
<feature type="transmembrane region" description="Helical" evidence="6">
    <location>
        <begin position="246"/>
        <end position="267"/>
    </location>
</feature>
<keyword evidence="3 6" id="KW-0812">Transmembrane</keyword>
<dbReference type="Proteomes" id="UP001324427">
    <property type="component" value="Unassembled WGS sequence"/>
</dbReference>
<gene>
    <name evidence="7" type="ORF">LTR36_007374</name>
</gene>
<keyword evidence="8" id="KW-1185">Reference proteome</keyword>
<keyword evidence="2" id="KW-0813">Transport</keyword>
<feature type="transmembrane region" description="Helical" evidence="6">
    <location>
        <begin position="181"/>
        <end position="200"/>
    </location>
</feature>
<reference evidence="7 8" key="1">
    <citation type="submission" date="2021-11" db="EMBL/GenBank/DDBJ databases">
        <title>Black yeast isolated from Biological Soil Crust.</title>
        <authorList>
            <person name="Kurbessoian T."/>
        </authorList>
    </citation>
    <scope>NUCLEOTIDE SEQUENCE [LARGE SCALE GENOMIC DNA]</scope>
    <source>
        <strain evidence="7 8">CCFEE 5522</strain>
    </source>
</reference>
<evidence type="ECO:0000313" key="7">
    <source>
        <dbReference type="EMBL" id="KAK4541842.1"/>
    </source>
</evidence>
<proteinExistence type="predicted"/>
<dbReference type="EMBL" id="JAVFHQ010000048">
    <property type="protein sequence ID" value="KAK4541842.1"/>
    <property type="molecule type" value="Genomic_DNA"/>
</dbReference>
<dbReference type="PANTHER" id="PTHR45649">
    <property type="entry name" value="AMINO-ACID PERMEASE BAT1"/>
    <property type="match status" value="1"/>
</dbReference>
<protein>
    <recommendedName>
        <fullName evidence="9">Amino acid transporter</fullName>
    </recommendedName>
</protein>
<feature type="transmembrane region" description="Helical" evidence="6">
    <location>
        <begin position="55"/>
        <end position="81"/>
    </location>
</feature>
<name>A0AAV9J9P5_9PEZI</name>